<feature type="binding site" evidence="10">
    <location>
        <begin position="86"/>
        <end position="88"/>
    </location>
    <ligand>
        <name>L-cysteinyl-5'-AMP</name>
        <dbReference type="ChEBI" id="CHEBI:144924"/>
    </ligand>
</feature>
<evidence type="ECO:0000256" key="8">
    <source>
        <dbReference type="ARBA" id="ARBA00022840"/>
    </source>
</evidence>
<evidence type="ECO:0000256" key="6">
    <source>
        <dbReference type="ARBA" id="ARBA00022741"/>
    </source>
</evidence>
<feature type="binding site" evidence="10">
    <location>
        <begin position="262"/>
        <end position="264"/>
    </location>
    <ligand>
        <name>L-cysteinyl-5'-AMP</name>
        <dbReference type="ChEBI" id="CHEBI:144924"/>
    </ligand>
</feature>
<comment type="caution">
    <text evidence="12">The sequence shown here is derived from an EMBL/GenBank/DDBJ whole genome shotgun (WGS) entry which is preliminary data.</text>
</comment>
<dbReference type="Gene3D" id="1.20.120.640">
    <property type="entry name" value="Anticodon-binding domain of a subclass of class I aminoacyl-tRNA synthetases"/>
    <property type="match status" value="1"/>
</dbReference>
<feature type="binding site" evidence="10">
    <location>
        <position position="269"/>
    </location>
    <ligand>
        <name>Zn(2+)</name>
        <dbReference type="ChEBI" id="CHEBI:29105"/>
    </ligand>
</feature>
<name>A0A1R1LFM9_9MICC</name>
<dbReference type="SUPFAM" id="SSF52374">
    <property type="entry name" value="Nucleotidylyl transferase"/>
    <property type="match status" value="1"/>
</dbReference>
<dbReference type="CDD" id="cd00672">
    <property type="entry name" value="CysRS_core"/>
    <property type="match status" value="1"/>
</dbReference>
<keyword evidence="4 10" id="KW-0436">Ligase</keyword>
<feature type="short sequence motif" description="'KMSKS' region" evidence="10">
    <location>
        <begin position="301"/>
        <end position="305"/>
    </location>
</feature>
<proteinExistence type="inferred from homology"/>
<keyword evidence="8 10" id="KW-0067">ATP-binding</keyword>
<dbReference type="InterPro" id="IPR024909">
    <property type="entry name" value="Cys-tRNA/MSH_ligase"/>
</dbReference>
<reference evidence="12 13" key="1">
    <citation type="submission" date="2016-12" db="EMBL/GenBank/DDBJ databases">
        <title>Draft genome of Tersicoccus phoenicis 1P05MA.</title>
        <authorList>
            <person name="Nakajima Y."/>
            <person name="Yoshizawa S."/>
            <person name="Nakamura K."/>
            <person name="Ogura Y."/>
            <person name="Hayashi T."/>
            <person name="Kogure K."/>
        </authorList>
    </citation>
    <scope>NUCLEOTIDE SEQUENCE [LARGE SCALE GENOMIC DNA]</scope>
    <source>
        <strain evidence="12 13">1p05MA</strain>
    </source>
</reference>
<feature type="binding site" evidence="10">
    <location>
        <position position="244"/>
    </location>
    <ligand>
        <name>Zn(2+)</name>
        <dbReference type="ChEBI" id="CHEBI:29105"/>
    </ligand>
</feature>
<feature type="binding site" evidence="10">
    <location>
        <position position="295"/>
    </location>
    <ligand>
        <name>L-cysteinyl-5'-AMP</name>
        <dbReference type="ChEBI" id="CHEBI:144924"/>
    </ligand>
</feature>
<keyword evidence="7 10" id="KW-0862">Zinc</keyword>
<evidence type="ECO:0000256" key="5">
    <source>
        <dbReference type="ARBA" id="ARBA00022723"/>
    </source>
</evidence>
<feature type="binding site" evidence="10">
    <location>
        <begin position="48"/>
        <end position="51"/>
    </location>
    <ligand>
        <name>L-cysteinyl-5'-AMP</name>
        <dbReference type="ChEBI" id="CHEBI:144924"/>
    </ligand>
</feature>
<evidence type="ECO:0000256" key="4">
    <source>
        <dbReference type="ARBA" id="ARBA00022598"/>
    </source>
</evidence>
<evidence type="ECO:0000256" key="10">
    <source>
        <dbReference type="HAMAP-Rule" id="MF_01697"/>
    </source>
</evidence>
<dbReference type="GO" id="GO:0035446">
    <property type="term" value="F:cysteine-glucosaminylinositol ligase activity"/>
    <property type="evidence" value="ECO:0007669"/>
    <property type="project" value="UniProtKB-UniRule"/>
</dbReference>
<keyword evidence="13" id="KW-1185">Reference proteome</keyword>
<dbReference type="RefSeq" id="WP_076702782.1">
    <property type="nucleotide sequence ID" value="NZ_MRDE01000022.1"/>
</dbReference>
<dbReference type="InterPro" id="IPR032678">
    <property type="entry name" value="tRNA-synt_1_cat_dom"/>
</dbReference>
<dbReference type="PANTHER" id="PTHR10890:SF3">
    <property type="entry name" value="CYSTEINE--TRNA LIGASE, CYTOPLASMIC"/>
    <property type="match status" value="1"/>
</dbReference>
<dbReference type="Proteomes" id="UP000187085">
    <property type="component" value="Unassembled WGS sequence"/>
</dbReference>
<keyword evidence="6 10" id="KW-0547">Nucleotide-binding</keyword>
<evidence type="ECO:0000256" key="7">
    <source>
        <dbReference type="ARBA" id="ARBA00022833"/>
    </source>
</evidence>
<dbReference type="EC" id="6.3.1.13" evidence="10"/>
<sequence>MQSWPVPGLTALEPAPGPVRLHDTATRRVLPVDLPEVDGVRTAGLYVCGITPYDATHLGHAATYLAFDLLIRQWRDTGATVTYVQNVTDVDDPLLERATATGVDWRDLAAEQTDLFRADMTALRVLPPDHYIGAVEAVPWIVPAVEALITAGIAYRVPGTAGEPDGDVYFDVAAARSTGWRVGALGGYGPDQLLALFGERGGDPQRPGKRDPVDALLWRVAREGEPSWAGGELGAGRPGWHIECSVIAERYLHTPFTVQGGGNDLIFPHHDFSAGHARALTGRPLARYFAHTGMVGFQGHKMSKSRGNLVLVSRLREAGVDPAAIRVAVLGQHYRSAWDYTDGLLAAAEDRLARWRAAAATAGTATGATLESARNDIEDADARLLERLRDRLRDDLDTPGALAAVDAWAATVLGAGEAGRSRQPGLGQRAVDALLGIDLGTGHGG</sequence>
<evidence type="ECO:0000313" key="12">
    <source>
        <dbReference type="EMBL" id="OMH26299.1"/>
    </source>
</evidence>
<dbReference type="InterPro" id="IPR017812">
    <property type="entry name" value="Mycothiol_ligase_MshC"/>
</dbReference>
<dbReference type="GO" id="GO:0008270">
    <property type="term" value="F:zinc ion binding"/>
    <property type="evidence" value="ECO:0007669"/>
    <property type="project" value="UniProtKB-UniRule"/>
</dbReference>
<feature type="binding site" evidence="10">
    <location>
        <position position="240"/>
    </location>
    <ligand>
        <name>L-cysteinyl-5'-AMP</name>
        <dbReference type="ChEBI" id="CHEBI:144924"/>
    </ligand>
</feature>
<feature type="binding site" evidence="10">
    <location>
        <position position="48"/>
    </location>
    <ligand>
        <name>Zn(2+)</name>
        <dbReference type="ChEBI" id="CHEBI:29105"/>
    </ligand>
</feature>
<feature type="short sequence motif" description="'ERGGDP' region" evidence="10">
    <location>
        <begin position="199"/>
        <end position="204"/>
    </location>
</feature>
<dbReference type="Gene3D" id="3.40.50.620">
    <property type="entry name" value="HUPs"/>
    <property type="match status" value="1"/>
</dbReference>
<dbReference type="Pfam" id="PF01406">
    <property type="entry name" value="tRNA-synt_1e"/>
    <property type="match status" value="1"/>
</dbReference>
<evidence type="ECO:0000259" key="11">
    <source>
        <dbReference type="Pfam" id="PF01406"/>
    </source>
</evidence>
<dbReference type="GO" id="GO:0006423">
    <property type="term" value="P:cysteinyl-tRNA aminoacylation"/>
    <property type="evidence" value="ECO:0007669"/>
    <property type="project" value="TreeGrafter"/>
</dbReference>
<dbReference type="GO" id="GO:0004817">
    <property type="term" value="F:cysteine-tRNA ligase activity"/>
    <property type="evidence" value="ECO:0007669"/>
    <property type="project" value="TreeGrafter"/>
</dbReference>
<gene>
    <name evidence="10" type="primary">mshC</name>
    <name evidence="12" type="ORF">BKD30_04845</name>
</gene>
<feature type="domain" description="tRNA synthetases class I catalytic" evidence="11">
    <location>
        <begin position="42"/>
        <end position="348"/>
    </location>
</feature>
<keyword evidence="5 10" id="KW-0479">Metal-binding</keyword>
<organism evidence="12 13">
    <name type="scientific">Tersicoccus phoenicis</name>
    <dbReference type="NCBI Taxonomy" id="554083"/>
    <lineage>
        <taxon>Bacteria</taxon>
        <taxon>Bacillati</taxon>
        <taxon>Actinomycetota</taxon>
        <taxon>Actinomycetes</taxon>
        <taxon>Micrococcales</taxon>
        <taxon>Micrococcaceae</taxon>
        <taxon>Tersicoccus</taxon>
    </lineage>
</organism>
<comment type="function">
    <text evidence="1 10">Catalyzes the ATP-dependent condensation of GlcN-Ins and L-cysteine to form L-Cys-GlcN-Ins.</text>
</comment>
<dbReference type="NCBIfam" id="TIGR03447">
    <property type="entry name" value="mycothiol_MshC"/>
    <property type="match status" value="1"/>
</dbReference>
<comment type="similarity">
    <text evidence="2 10">Belongs to the class-I aminoacyl-tRNA synthetase family. MshC subfamily.</text>
</comment>
<dbReference type="HAMAP" id="MF_01697">
    <property type="entry name" value="MshC"/>
    <property type="match status" value="1"/>
</dbReference>
<dbReference type="InterPro" id="IPR014729">
    <property type="entry name" value="Rossmann-like_a/b/a_fold"/>
</dbReference>
<comment type="subunit">
    <text evidence="3 10">Monomer.</text>
</comment>
<dbReference type="AlphaFoldDB" id="A0A1R1LFM9"/>
<dbReference type="PANTHER" id="PTHR10890">
    <property type="entry name" value="CYSTEINYL-TRNA SYNTHETASE"/>
    <property type="match status" value="1"/>
</dbReference>
<evidence type="ECO:0000256" key="9">
    <source>
        <dbReference type="ARBA" id="ARBA00048350"/>
    </source>
</evidence>
<dbReference type="EMBL" id="MRDE01000022">
    <property type="protein sequence ID" value="OMH26299.1"/>
    <property type="molecule type" value="Genomic_DNA"/>
</dbReference>
<dbReference type="GO" id="GO:0005524">
    <property type="term" value="F:ATP binding"/>
    <property type="evidence" value="ECO:0007669"/>
    <property type="project" value="UniProtKB-KW"/>
</dbReference>
<evidence type="ECO:0000256" key="2">
    <source>
        <dbReference type="ARBA" id="ARBA00007723"/>
    </source>
</evidence>
<dbReference type="GO" id="GO:0005829">
    <property type="term" value="C:cytosol"/>
    <property type="evidence" value="ECO:0007669"/>
    <property type="project" value="TreeGrafter"/>
</dbReference>
<dbReference type="STRING" id="554083.BKD30_04845"/>
<protein>
    <recommendedName>
        <fullName evidence="10">L-cysteine:1D-myo-inositol 2-amino-2-deoxy-alpha-D-glucopyranoside ligase</fullName>
        <shortName evidence="10">L-Cys:GlcN-Ins ligase</shortName>
        <ecNumber evidence="10">6.3.1.13</ecNumber>
    </recommendedName>
    <alternativeName>
        <fullName evidence="10">Mycothiol ligase</fullName>
        <shortName evidence="10">MSH ligase</shortName>
    </alternativeName>
</protein>
<dbReference type="OrthoDB" id="9815130at2"/>
<dbReference type="GO" id="GO:0010125">
    <property type="term" value="P:mycothiol biosynthetic process"/>
    <property type="evidence" value="ECO:0007669"/>
    <property type="project" value="UniProtKB-UniRule"/>
</dbReference>
<comment type="catalytic activity">
    <reaction evidence="9 10">
        <text>1D-myo-inositol 2-amino-2-deoxy-alpha-D-glucopyranoside + L-cysteine + ATP = 1D-myo-inositol 2-(L-cysteinylamino)-2-deoxy-alpha-D-glucopyranoside + AMP + diphosphate + H(+)</text>
        <dbReference type="Rhea" id="RHEA:26176"/>
        <dbReference type="ChEBI" id="CHEBI:15378"/>
        <dbReference type="ChEBI" id="CHEBI:30616"/>
        <dbReference type="ChEBI" id="CHEBI:33019"/>
        <dbReference type="ChEBI" id="CHEBI:35235"/>
        <dbReference type="ChEBI" id="CHEBI:58886"/>
        <dbReference type="ChEBI" id="CHEBI:58887"/>
        <dbReference type="ChEBI" id="CHEBI:456215"/>
        <dbReference type="EC" id="6.3.1.13"/>
    </reaction>
</comment>
<feature type="binding site" evidence="10">
    <location>
        <position position="63"/>
    </location>
    <ligand>
        <name>L-cysteinyl-5'-AMP</name>
        <dbReference type="ChEBI" id="CHEBI:144924"/>
    </ligand>
</feature>
<feature type="short sequence motif" description="'HIGH' region" evidence="10">
    <location>
        <begin position="50"/>
        <end position="60"/>
    </location>
</feature>
<comment type="cofactor">
    <cofactor evidence="10">
        <name>Zn(2+)</name>
        <dbReference type="ChEBI" id="CHEBI:29105"/>
    </cofactor>
    <text evidence="10">Binds 1 zinc ion per subunit.</text>
</comment>
<accession>A0A1R1LFM9</accession>
<dbReference type="PRINTS" id="PR00983">
    <property type="entry name" value="TRNASYNTHCYS"/>
</dbReference>
<evidence type="ECO:0000256" key="3">
    <source>
        <dbReference type="ARBA" id="ARBA00011245"/>
    </source>
</evidence>
<evidence type="ECO:0000256" key="1">
    <source>
        <dbReference type="ARBA" id="ARBA00003679"/>
    </source>
</evidence>
<evidence type="ECO:0000313" key="13">
    <source>
        <dbReference type="Proteomes" id="UP000187085"/>
    </source>
</evidence>